<dbReference type="AlphaFoldDB" id="A0A6A4GDD9"/>
<name>A0A6A4GDD9_9AGAR</name>
<dbReference type="SUPFAM" id="SSF52047">
    <property type="entry name" value="RNI-like"/>
    <property type="match status" value="1"/>
</dbReference>
<protein>
    <recommendedName>
        <fullName evidence="3">F-box domain-containing protein</fullName>
    </recommendedName>
</protein>
<dbReference type="EMBL" id="ML770459">
    <property type="protein sequence ID" value="KAE9383460.1"/>
    <property type="molecule type" value="Genomic_DNA"/>
</dbReference>
<dbReference type="Proteomes" id="UP000799118">
    <property type="component" value="Unassembled WGS sequence"/>
</dbReference>
<reference evidence="1" key="1">
    <citation type="journal article" date="2019" name="Environ. Microbiol.">
        <title>Fungal ecological strategies reflected in gene transcription - a case study of two litter decomposers.</title>
        <authorList>
            <person name="Barbi F."/>
            <person name="Kohler A."/>
            <person name="Barry K."/>
            <person name="Baskaran P."/>
            <person name="Daum C."/>
            <person name="Fauchery L."/>
            <person name="Ihrmark K."/>
            <person name="Kuo A."/>
            <person name="LaButti K."/>
            <person name="Lipzen A."/>
            <person name="Morin E."/>
            <person name="Grigoriev I.V."/>
            <person name="Henrissat B."/>
            <person name="Lindahl B."/>
            <person name="Martin F."/>
        </authorList>
    </citation>
    <scope>NUCLEOTIDE SEQUENCE</scope>
    <source>
        <strain evidence="1">JB14</strain>
    </source>
</reference>
<evidence type="ECO:0000313" key="2">
    <source>
        <dbReference type="Proteomes" id="UP000799118"/>
    </source>
</evidence>
<dbReference type="OrthoDB" id="3055278at2759"/>
<proteinExistence type="predicted"/>
<organism evidence="1 2">
    <name type="scientific">Gymnopus androsaceus JB14</name>
    <dbReference type="NCBI Taxonomy" id="1447944"/>
    <lineage>
        <taxon>Eukaryota</taxon>
        <taxon>Fungi</taxon>
        <taxon>Dikarya</taxon>
        <taxon>Basidiomycota</taxon>
        <taxon>Agaricomycotina</taxon>
        <taxon>Agaricomycetes</taxon>
        <taxon>Agaricomycetidae</taxon>
        <taxon>Agaricales</taxon>
        <taxon>Marasmiineae</taxon>
        <taxon>Omphalotaceae</taxon>
        <taxon>Gymnopus</taxon>
    </lineage>
</organism>
<evidence type="ECO:0008006" key="3">
    <source>
        <dbReference type="Google" id="ProtNLM"/>
    </source>
</evidence>
<sequence>MTVSYPSGPASPRTCSSIKTLTLCRGFVTRTNRNLPEHSVLPYLTLPSLQTLHFEPSNQPGSWAHFEPFAAFLSRSSPPLTTLMIQNLSLPDSNLISILAQISTLLDLVIDDNNVLPAESPITCDFIESLHAFYLDRATPIVPRLRSLKLDVGAEAFEDALVVDMVQSRWIPEKLSASYTNGAESDGLPPVDCLREFTMKFREREEVVKGAYQPIEETGMRAVILWKQ</sequence>
<keyword evidence="2" id="KW-1185">Reference proteome</keyword>
<accession>A0A6A4GDD9</accession>
<evidence type="ECO:0000313" key="1">
    <source>
        <dbReference type="EMBL" id="KAE9383460.1"/>
    </source>
</evidence>
<gene>
    <name evidence="1" type="ORF">BT96DRAFT_1033039</name>
</gene>